<keyword evidence="8 10" id="KW-0030">Aminoacyl-tRNA synthetase</keyword>
<dbReference type="SUPFAM" id="SSF55681">
    <property type="entry name" value="Class II aaRS and biotin synthetases"/>
    <property type="match status" value="1"/>
</dbReference>
<dbReference type="Proteomes" id="UP000060487">
    <property type="component" value="Unassembled WGS sequence"/>
</dbReference>
<keyword evidence="6 10" id="KW-0067">ATP-binding</keyword>
<dbReference type="InterPro" id="IPR050062">
    <property type="entry name" value="Pro-tRNA_synthetase"/>
</dbReference>
<protein>
    <recommendedName>
        <fullName evidence="10">Proline--tRNA ligase</fullName>
        <ecNumber evidence="10">6.1.1.15</ecNumber>
    </recommendedName>
    <alternativeName>
        <fullName evidence="10">Prolyl-tRNA synthetase</fullName>
        <shortName evidence="10">ProRS</shortName>
    </alternativeName>
</protein>
<gene>
    <name evidence="10 12" type="primary">proS</name>
    <name evidence="12" type="ORF">ASN18_0624</name>
</gene>
<dbReference type="CDD" id="cd00861">
    <property type="entry name" value="ProRS_anticodon_short"/>
    <property type="match status" value="1"/>
</dbReference>
<organism evidence="12 13">
    <name type="scientific">Candidatus Magnetominusculus xianensis</name>
    <dbReference type="NCBI Taxonomy" id="1748249"/>
    <lineage>
        <taxon>Bacteria</taxon>
        <taxon>Pseudomonadati</taxon>
        <taxon>Nitrospirota</taxon>
        <taxon>Nitrospiria</taxon>
        <taxon>Nitrospirales</taxon>
        <taxon>Nitrospiraceae</taxon>
        <taxon>Candidatus Magnetominusculus</taxon>
    </lineage>
</organism>
<dbReference type="CDD" id="cd00779">
    <property type="entry name" value="ProRS_core_prok"/>
    <property type="match status" value="1"/>
</dbReference>
<dbReference type="InterPro" id="IPR002316">
    <property type="entry name" value="Pro-tRNA-ligase_IIa"/>
</dbReference>
<dbReference type="SUPFAM" id="SSF55826">
    <property type="entry name" value="YbaK/ProRS associated domain"/>
    <property type="match status" value="1"/>
</dbReference>
<dbReference type="RefSeq" id="WP_085051151.1">
    <property type="nucleotide sequence ID" value="NZ_LNQR01000024.1"/>
</dbReference>
<keyword evidence="13" id="KW-1185">Reference proteome</keyword>
<comment type="subcellular location">
    <subcellularLocation>
        <location evidence="1 10">Cytoplasm</location>
    </subcellularLocation>
</comment>
<dbReference type="InterPro" id="IPR002314">
    <property type="entry name" value="aa-tRNA-synt_IIb"/>
</dbReference>
<dbReference type="PANTHER" id="PTHR42753">
    <property type="entry name" value="MITOCHONDRIAL RIBOSOME PROTEIN L39/PROLYL-TRNA LIGASE FAMILY MEMBER"/>
    <property type="match status" value="1"/>
</dbReference>
<dbReference type="SUPFAM" id="SSF52954">
    <property type="entry name" value="Class II aaRS ABD-related"/>
    <property type="match status" value="1"/>
</dbReference>
<dbReference type="PRINTS" id="PR01046">
    <property type="entry name" value="TRNASYNTHPRO"/>
</dbReference>
<dbReference type="PROSITE" id="PS50862">
    <property type="entry name" value="AA_TRNA_LIGASE_II"/>
    <property type="match status" value="1"/>
</dbReference>
<dbReference type="Gene3D" id="3.30.930.10">
    <property type="entry name" value="Bira Bifunctional Protein, Domain 2"/>
    <property type="match status" value="2"/>
</dbReference>
<dbReference type="InterPro" id="IPR044140">
    <property type="entry name" value="ProRS_anticodon_short"/>
</dbReference>
<evidence type="ECO:0000313" key="13">
    <source>
        <dbReference type="Proteomes" id="UP000060487"/>
    </source>
</evidence>
<dbReference type="InterPro" id="IPR033730">
    <property type="entry name" value="ProRS_core_prok"/>
</dbReference>
<dbReference type="InterPro" id="IPR036621">
    <property type="entry name" value="Anticodon-bd_dom_sf"/>
</dbReference>
<dbReference type="Pfam" id="PF04073">
    <property type="entry name" value="tRNA_edit"/>
    <property type="match status" value="1"/>
</dbReference>
<evidence type="ECO:0000256" key="4">
    <source>
        <dbReference type="ARBA" id="ARBA00022598"/>
    </source>
</evidence>
<comment type="caution">
    <text evidence="12">The sequence shown here is derived from an EMBL/GenBank/DDBJ whole genome shotgun (WGS) entry which is preliminary data.</text>
</comment>
<dbReference type="InterPro" id="IPR004154">
    <property type="entry name" value="Anticodon-bd"/>
</dbReference>
<comment type="similarity">
    <text evidence="10">Belongs to the class-II aminoacyl-tRNA synthetase family. ProS type 1 subfamily.</text>
</comment>
<evidence type="ECO:0000256" key="1">
    <source>
        <dbReference type="ARBA" id="ARBA00004496"/>
    </source>
</evidence>
<evidence type="ECO:0000256" key="10">
    <source>
        <dbReference type="HAMAP-Rule" id="MF_01569"/>
    </source>
</evidence>
<evidence type="ECO:0000256" key="6">
    <source>
        <dbReference type="ARBA" id="ARBA00022840"/>
    </source>
</evidence>
<dbReference type="EC" id="6.1.1.15" evidence="10"/>
<dbReference type="CDD" id="cd04334">
    <property type="entry name" value="ProRS-INS"/>
    <property type="match status" value="1"/>
</dbReference>
<evidence type="ECO:0000313" key="12">
    <source>
        <dbReference type="EMBL" id="KWT92016.1"/>
    </source>
</evidence>
<comment type="subunit">
    <text evidence="2 10">Homodimer.</text>
</comment>
<evidence type="ECO:0000256" key="3">
    <source>
        <dbReference type="ARBA" id="ARBA00022490"/>
    </source>
</evidence>
<dbReference type="GO" id="GO:0004827">
    <property type="term" value="F:proline-tRNA ligase activity"/>
    <property type="evidence" value="ECO:0007669"/>
    <property type="project" value="UniProtKB-EC"/>
</dbReference>
<evidence type="ECO:0000256" key="9">
    <source>
        <dbReference type="ARBA" id="ARBA00047671"/>
    </source>
</evidence>
<dbReference type="HAMAP" id="MF_01569">
    <property type="entry name" value="Pro_tRNA_synth_type1"/>
    <property type="match status" value="1"/>
</dbReference>
<dbReference type="InterPro" id="IPR023717">
    <property type="entry name" value="Pro-tRNA-Synthase_IIa_type1"/>
</dbReference>
<dbReference type="InterPro" id="IPR006195">
    <property type="entry name" value="aa-tRNA-synth_II"/>
</dbReference>
<evidence type="ECO:0000256" key="8">
    <source>
        <dbReference type="ARBA" id="ARBA00023146"/>
    </source>
</evidence>
<comment type="function">
    <text evidence="10">Catalyzes the attachment of proline to tRNA(Pro) in a two-step reaction: proline is first activated by ATP to form Pro-AMP and then transferred to the acceptor end of tRNA(Pro). As ProRS can inadvertently accommodate and process non-cognate amino acids such as alanine and cysteine, to avoid such errors it has two additional distinct editing activities against alanine. One activity is designated as 'pretransfer' editing and involves the tRNA(Pro)-independent hydrolysis of activated Ala-AMP. The other activity is designated 'posttransfer' editing and involves deacylation of mischarged Ala-tRNA(Pro). The misacylated Cys-tRNA(Pro) is not edited by ProRS.</text>
</comment>
<dbReference type="InterPro" id="IPR004500">
    <property type="entry name" value="Pro-tRNA-synth_IIa_bac-type"/>
</dbReference>
<dbReference type="InterPro" id="IPR036754">
    <property type="entry name" value="YbaK/aa-tRNA-synt-asso_dom_sf"/>
</dbReference>
<evidence type="ECO:0000256" key="2">
    <source>
        <dbReference type="ARBA" id="ARBA00011738"/>
    </source>
</evidence>
<accession>A0ABR5SJ60</accession>
<dbReference type="Gene3D" id="3.40.50.800">
    <property type="entry name" value="Anticodon-binding domain"/>
    <property type="match status" value="1"/>
</dbReference>
<dbReference type="InterPro" id="IPR045864">
    <property type="entry name" value="aa-tRNA-synth_II/BPL/LPL"/>
</dbReference>
<reference evidence="12 13" key="1">
    <citation type="submission" date="2015-11" db="EMBL/GenBank/DDBJ databases">
        <authorList>
            <person name="Lin W."/>
        </authorList>
    </citation>
    <scope>NUCLEOTIDE SEQUENCE [LARGE SCALE GENOMIC DNA]</scope>
    <source>
        <strain evidence="12 13">HCH-1</strain>
    </source>
</reference>
<keyword evidence="7 10" id="KW-0648">Protein biosynthesis</keyword>
<name>A0ABR5SJ60_9BACT</name>
<dbReference type="EMBL" id="LNQR01000024">
    <property type="protein sequence ID" value="KWT92016.1"/>
    <property type="molecule type" value="Genomic_DNA"/>
</dbReference>
<dbReference type="NCBIfam" id="NF006625">
    <property type="entry name" value="PRK09194.1"/>
    <property type="match status" value="1"/>
</dbReference>
<feature type="domain" description="Aminoacyl-transfer RNA synthetases class-II family profile" evidence="11">
    <location>
        <begin position="47"/>
        <end position="460"/>
    </location>
</feature>
<dbReference type="Pfam" id="PF00587">
    <property type="entry name" value="tRNA-synt_2b"/>
    <property type="match status" value="1"/>
</dbReference>
<sequence length="564" mass="63407">MQYSKLLIPTLKETPSEAEAVSHILMIRGGYIRQLAAGLYISLPLFLRVMEKINTIIRQEMNRIGAQEFSMPVLHPAEVWQKTGRWDAIGDEMFRLKDRTDRDMCLAMTHEEIMTWLAAKELRSYRDLPQMWYQIQTKLRDEARPKSGILRTREFIMKDSYSFDADEEGLNKSYELHAQAYHRIFTRAGLLFYQVESDPGMMGGTTAHEFMAPSDAGEDEIAICGRCGYAANVELAVSVPPDYAPVDMPFEEVHTPRMKTVDEVSRFLGLPPLSFIKSLLLITKDAPVLALLRGDEELHEKKIQRVIGPYRPAHKDEIVEILGVEAGFIGPVNMINKEIRIIASTSIKTGLYAGGANKTDYHLKGINPEVHFQADWHDIRVIRQDERCVRCGAALKIQRVIEIGNIFKLGTKYSVPLSAVYLNKEGAEIPIIMGSYGIGPARVAAAAIEQNHDENGIIWPVSIAPFPVLILPLSTGDNETIKAADVICAALNSRHIDFLIDDRDIRPGIKFKDADLTGIPYQIIIGAKNLKDGLVEIKDRRTKETTKMPPDKAVEYVSRLIIVI</sequence>
<evidence type="ECO:0000256" key="7">
    <source>
        <dbReference type="ARBA" id="ARBA00022917"/>
    </source>
</evidence>
<evidence type="ECO:0000256" key="5">
    <source>
        <dbReference type="ARBA" id="ARBA00022741"/>
    </source>
</evidence>
<comment type="domain">
    <text evidence="10">Consists of three domains: the N-terminal catalytic domain, the editing domain and the C-terminal anticodon-binding domain.</text>
</comment>
<proteinExistence type="inferred from homology"/>
<dbReference type="PANTHER" id="PTHR42753:SF2">
    <property type="entry name" value="PROLINE--TRNA LIGASE"/>
    <property type="match status" value="1"/>
</dbReference>
<keyword evidence="5 10" id="KW-0547">Nucleotide-binding</keyword>
<evidence type="ECO:0000259" key="11">
    <source>
        <dbReference type="PROSITE" id="PS50862"/>
    </source>
</evidence>
<keyword evidence="4 10" id="KW-0436">Ligase</keyword>
<dbReference type="Pfam" id="PF03129">
    <property type="entry name" value="HGTP_anticodon"/>
    <property type="match status" value="1"/>
</dbReference>
<keyword evidence="3 10" id="KW-0963">Cytoplasm</keyword>
<dbReference type="NCBIfam" id="TIGR00409">
    <property type="entry name" value="proS_fam_II"/>
    <property type="match status" value="1"/>
</dbReference>
<comment type="catalytic activity">
    <reaction evidence="9 10">
        <text>tRNA(Pro) + L-proline + ATP = L-prolyl-tRNA(Pro) + AMP + diphosphate</text>
        <dbReference type="Rhea" id="RHEA:14305"/>
        <dbReference type="Rhea" id="RHEA-COMP:9700"/>
        <dbReference type="Rhea" id="RHEA-COMP:9702"/>
        <dbReference type="ChEBI" id="CHEBI:30616"/>
        <dbReference type="ChEBI" id="CHEBI:33019"/>
        <dbReference type="ChEBI" id="CHEBI:60039"/>
        <dbReference type="ChEBI" id="CHEBI:78442"/>
        <dbReference type="ChEBI" id="CHEBI:78532"/>
        <dbReference type="ChEBI" id="CHEBI:456215"/>
        <dbReference type="EC" id="6.1.1.15"/>
    </reaction>
</comment>
<dbReference type="InterPro" id="IPR007214">
    <property type="entry name" value="YbaK/aa-tRNA-synth-assoc-dom"/>
</dbReference>